<dbReference type="Pfam" id="PF10014">
    <property type="entry name" value="2OG-Fe_Oxy_2"/>
    <property type="match status" value="1"/>
</dbReference>
<proteinExistence type="predicted"/>
<sequence length="258" mass="29296">MEGRGEPSLRTHGFEQFRLSEEFEPTLIDTWYEDLKAEFADLPPDPYGDPRLNRYRRHSAAVLLPWEGRLHWIPKTHDARHGTVTRYFQGGYNPEHRDLDRWFPAVSQRTESNPLLERIVLFDFAQTWWSERERAAPLHVGVHLIKLSVAEGDGSAVSSPNFLHQDGEPFHFAHLVYKENAVGGTNYVADPACAGAQPGDVPAHRLRATFDLERPLDSYGIHDERVSHHVDPIRRGDGQGPGERAVVLVDITPMTKVV</sequence>
<dbReference type="Proteomes" id="UP000327143">
    <property type="component" value="Chromosome"/>
</dbReference>
<accession>A0ABX6ADZ6</accession>
<evidence type="ECO:0000313" key="1">
    <source>
        <dbReference type="EMBL" id="QEU85475.1"/>
    </source>
</evidence>
<protein>
    <recommendedName>
        <fullName evidence="3">2OG-Fe dioxygenase family protein</fullName>
    </recommendedName>
</protein>
<dbReference type="Gene3D" id="2.60.120.620">
    <property type="entry name" value="q2cbj1_9rhob like domain"/>
    <property type="match status" value="1"/>
</dbReference>
<dbReference type="EMBL" id="CP023700">
    <property type="protein sequence ID" value="QEU85475.1"/>
    <property type="molecule type" value="Genomic_DNA"/>
</dbReference>
<keyword evidence="2" id="KW-1185">Reference proteome</keyword>
<evidence type="ECO:0000313" key="2">
    <source>
        <dbReference type="Proteomes" id="UP000327143"/>
    </source>
</evidence>
<organism evidence="1 2">
    <name type="scientific">Streptomyces viridosporus T7A</name>
    <dbReference type="NCBI Taxonomy" id="665577"/>
    <lineage>
        <taxon>Bacteria</taxon>
        <taxon>Bacillati</taxon>
        <taxon>Actinomycetota</taxon>
        <taxon>Actinomycetes</taxon>
        <taxon>Kitasatosporales</taxon>
        <taxon>Streptomycetaceae</taxon>
        <taxon>Streptomyces</taxon>
    </lineage>
</organism>
<evidence type="ECO:0008006" key="3">
    <source>
        <dbReference type="Google" id="ProtNLM"/>
    </source>
</evidence>
<reference evidence="1 2" key="1">
    <citation type="submission" date="2017-09" db="EMBL/GenBank/DDBJ databases">
        <authorList>
            <person name="Lee N."/>
            <person name="Cho B.-K."/>
        </authorList>
    </citation>
    <scope>NUCLEOTIDE SEQUENCE [LARGE SCALE GENOMIC DNA]</scope>
    <source>
        <strain evidence="1 2">ATCC 39115</strain>
    </source>
</reference>
<name>A0ABX6ADZ6_STRVD</name>
<dbReference type="InterPro" id="IPR018724">
    <property type="entry name" value="2OG-Fe_dioxygenase"/>
</dbReference>
<gene>
    <name evidence="1" type="ORF">CP969_12645</name>
</gene>